<keyword evidence="1" id="KW-0808">Transferase</keyword>
<dbReference type="EMBL" id="JADQDN010000006">
    <property type="protein sequence ID" value="MBF9197091.1"/>
    <property type="molecule type" value="Genomic_DNA"/>
</dbReference>
<accession>A0ABS0HUD6</accession>
<organism evidence="4 5">
    <name type="scientific">Microvirga terrestris</name>
    <dbReference type="NCBI Taxonomy" id="2791024"/>
    <lineage>
        <taxon>Bacteria</taxon>
        <taxon>Pseudomonadati</taxon>
        <taxon>Pseudomonadota</taxon>
        <taxon>Alphaproteobacteria</taxon>
        <taxon>Hyphomicrobiales</taxon>
        <taxon>Methylobacteriaceae</taxon>
        <taxon>Microvirga</taxon>
    </lineage>
</organism>
<dbReference type="InterPro" id="IPR000182">
    <property type="entry name" value="GNAT_dom"/>
</dbReference>
<reference evidence="4 5" key="1">
    <citation type="submission" date="2020-11" db="EMBL/GenBank/DDBJ databases">
        <authorList>
            <person name="Kim M.K."/>
        </authorList>
    </citation>
    <scope>NUCLEOTIDE SEQUENCE [LARGE SCALE GENOMIC DNA]</scope>
    <source>
        <strain evidence="4 5">BT290</strain>
    </source>
</reference>
<evidence type="ECO:0000256" key="2">
    <source>
        <dbReference type="ARBA" id="ARBA00023315"/>
    </source>
</evidence>
<proteinExistence type="predicted"/>
<gene>
    <name evidence="4" type="ORF">I2H36_13665</name>
</gene>
<dbReference type="PANTHER" id="PTHR43877:SF1">
    <property type="entry name" value="ACETYLTRANSFERASE"/>
    <property type="match status" value="1"/>
</dbReference>
<dbReference type="InterPro" id="IPR016181">
    <property type="entry name" value="Acyl_CoA_acyltransferase"/>
</dbReference>
<dbReference type="CDD" id="cd04301">
    <property type="entry name" value="NAT_SF"/>
    <property type="match status" value="1"/>
</dbReference>
<protein>
    <submittedName>
        <fullName evidence="4">GNAT family N-acetyltransferase</fullName>
    </submittedName>
</protein>
<evidence type="ECO:0000313" key="4">
    <source>
        <dbReference type="EMBL" id="MBF9197091.1"/>
    </source>
</evidence>
<comment type="caution">
    <text evidence="4">The sequence shown here is derived from an EMBL/GenBank/DDBJ whole genome shotgun (WGS) entry which is preliminary data.</text>
</comment>
<dbReference type="PANTHER" id="PTHR43877">
    <property type="entry name" value="AMINOALKYLPHOSPHONATE N-ACETYLTRANSFERASE-RELATED-RELATED"/>
    <property type="match status" value="1"/>
</dbReference>
<feature type="domain" description="N-acetyltransferase" evidence="3">
    <location>
        <begin position="3"/>
        <end position="174"/>
    </location>
</feature>
<dbReference type="Gene3D" id="3.40.630.30">
    <property type="match status" value="1"/>
</dbReference>
<keyword evidence="5" id="KW-1185">Reference proteome</keyword>
<dbReference type="RefSeq" id="WP_196264455.1">
    <property type="nucleotide sequence ID" value="NZ_JADQDN010000006.1"/>
</dbReference>
<dbReference type="SUPFAM" id="SSF55729">
    <property type="entry name" value="Acyl-CoA N-acyltransferases (Nat)"/>
    <property type="match status" value="1"/>
</dbReference>
<dbReference type="Pfam" id="PF00583">
    <property type="entry name" value="Acetyltransf_1"/>
    <property type="match status" value="1"/>
</dbReference>
<sequence length="177" mass="19550">MTISIRDGRETDVEGIAKAHVQGWRESYKDFLAPEALAGLSVEERMQMWRGALAEPEPRAKLLVAEDDGGEIVGFIRGGPIRGEGAELLGTEAEIFALYLLDKVKRQGIGRRLMRGVFDHLAAHGIRSVGLWVLRDNLASRCFYVALGGQPGPEQSFDLRGQMVAEVAYRFELAPQL</sequence>
<evidence type="ECO:0000256" key="1">
    <source>
        <dbReference type="ARBA" id="ARBA00022679"/>
    </source>
</evidence>
<dbReference type="Proteomes" id="UP000611708">
    <property type="component" value="Unassembled WGS sequence"/>
</dbReference>
<evidence type="ECO:0000259" key="3">
    <source>
        <dbReference type="PROSITE" id="PS51186"/>
    </source>
</evidence>
<name>A0ABS0HUD6_9HYPH</name>
<evidence type="ECO:0000313" key="5">
    <source>
        <dbReference type="Proteomes" id="UP000611708"/>
    </source>
</evidence>
<dbReference type="PROSITE" id="PS51186">
    <property type="entry name" value="GNAT"/>
    <property type="match status" value="1"/>
</dbReference>
<keyword evidence="2" id="KW-0012">Acyltransferase</keyword>
<dbReference type="InterPro" id="IPR050832">
    <property type="entry name" value="Bact_Acetyltransf"/>
</dbReference>